<dbReference type="AlphaFoldDB" id="A0A9N9KYG5"/>
<name>A0A9N9KYG5_9HELO</name>
<protein>
    <submittedName>
        <fullName evidence="2">Uncharacterized protein</fullName>
    </submittedName>
</protein>
<evidence type="ECO:0000313" key="3">
    <source>
        <dbReference type="Proteomes" id="UP000696280"/>
    </source>
</evidence>
<evidence type="ECO:0000313" key="2">
    <source>
        <dbReference type="EMBL" id="CAG8955366.1"/>
    </source>
</evidence>
<dbReference type="Proteomes" id="UP000696280">
    <property type="component" value="Unassembled WGS sequence"/>
</dbReference>
<dbReference type="EMBL" id="CAJVRL010000061">
    <property type="protein sequence ID" value="CAG8955366.1"/>
    <property type="molecule type" value="Genomic_DNA"/>
</dbReference>
<proteinExistence type="predicted"/>
<keyword evidence="3" id="KW-1185">Reference proteome</keyword>
<evidence type="ECO:0000256" key="1">
    <source>
        <dbReference type="SAM" id="MobiDB-lite"/>
    </source>
</evidence>
<feature type="compositionally biased region" description="Polar residues" evidence="1">
    <location>
        <begin position="67"/>
        <end position="78"/>
    </location>
</feature>
<sequence>MSLITKEYICKRRPDRRLLALSKLWTRAIAARSPHIGAMPASVKWEGSQGPSGSHVDHLQIKLGDSGSSGCRNLSQPSEGVKPLPQLCRPSRLSTGPVNEAISRCIYV</sequence>
<reference evidence="2" key="1">
    <citation type="submission" date="2021-07" db="EMBL/GenBank/DDBJ databases">
        <authorList>
            <person name="Durling M."/>
        </authorList>
    </citation>
    <scope>NUCLEOTIDE SEQUENCE</scope>
</reference>
<gene>
    <name evidence="2" type="ORF">HYFRA_00011350</name>
</gene>
<organism evidence="2 3">
    <name type="scientific">Hymenoscyphus fraxineus</name>
    <dbReference type="NCBI Taxonomy" id="746836"/>
    <lineage>
        <taxon>Eukaryota</taxon>
        <taxon>Fungi</taxon>
        <taxon>Dikarya</taxon>
        <taxon>Ascomycota</taxon>
        <taxon>Pezizomycotina</taxon>
        <taxon>Leotiomycetes</taxon>
        <taxon>Helotiales</taxon>
        <taxon>Helotiaceae</taxon>
        <taxon>Hymenoscyphus</taxon>
    </lineage>
</organism>
<feature type="region of interest" description="Disordered" evidence="1">
    <location>
        <begin position="67"/>
        <end position="96"/>
    </location>
</feature>
<accession>A0A9N9KYG5</accession>
<comment type="caution">
    <text evidence="2">The sequence shown here is derived from an EMBL/GenBank/DDBJ whole genome shotgun (WGS) entry which is preliminary data.</text>
</comment>